<keyword evidence="1" id="KW-0472">Membrane</keyword>
<evidence type="ECO:0000256" key="1">
    <source>
        <dbReference type="SAM" id="Phobius"/>
    </source>
</evidence>
<accession>A0A147BTS9</accession>
<dbReference type="PANTHER" id="PTHR33426">
    <property type="entry name" value="C2H2-TYPE DOMAIN-CONTAINING PROTEIN"/>
    <property type="match status" value="1"/>
</dbReference>
<keyword evidence="2" id="KW-0238">DNA-binding</keyword>
<dbReference type="EMBL" id="GEGO01001241">
    <property type="protein sequence ID" value="JAR94163.1"/>
    <property type="molecule type" value="Transcribed_RNA"/>
</dbReference>
<protein>
    <submittedName>
        <fullName evidence="2">Putative homeobox transcription factor sip1</fullName>
    </submittedName>
</protein>
<keyword evidence="1" id="KW-0812">Transmembrane</keyword>
<name>A0A147BTS9_IXORI</name>
<organism evidence="2">
    <name type="scientific">Ixodes ricinus</name>
    <name type="common">Common tick</name>
    <name type="synonym">Acarus ricinus</name>
    <dbReference type="NCBI Taxonomy" id="34613"/>
    <lineage>
        <taxon>Eukaryota</taxon>
        <taxon>Metazoa</taxon>
        <taxon>Ecdysozoa</taxon>
        <taxon>Arthropoda</taxon>
        <taxon>Chelicerata</taxon>
        <taxon>Arachnida</taxon>
        <taxon>Acari</taxon>
        <taxon>Parasitiformes</taxon>
        <taxon>Ixodida</taxon>
        <taxon>Ixodoidea</taxon>
        <taxon>Ixodidae</taxon>
        <taxon>Ixodinae</taxon>
        <taxon>Ixodes</taxon>
    </lineage>
</organism>
<evidence type="ECO:0000313" key="2">
    <source>
        <dbReference type="EMBL" id="JAR94163.1"/>
    </source>
</evidence>
<feature type="transmembrane region" description="Helical" evidence="1">
    <location>
        <begin position="42"/>
        <end position="65"/>
    </location>
</feature>
<reference evidence="2" key="1">
    <citation type="journal article" date="2018" name="PLoS Negl. Trop. Dis.">
        <title>Sialome diversity of ticks revealed by RNAseq of single tick salivary glands.</title>
        <authorList>
            <person name="Perner J."/>
            <person name="Kropackova S."/>
            <person name="Kopacek P."/>
            <person name="Ribeiro J.M."/>
        </authorList>
    </citation>
    <scope>NUCLEOTIDE SEQUENCE</scope>
    <source>
        <strain evidence="2">Siblings of single egg batch collected in Ceske Budejovice</strain>
        <tissue evidence="2">Salivary glands</tissue>
    </source>
</reference>
<keyword evidence="1" id="KW-1133">Transmembrane helix</keyword>
<keyword evidence="2" id="KW-0371">Homeobox</keyword>
<sequence length="125" mass="13872">MFCQTVGMTKGFQTLLTLVRLFTCVCSIVVDKVAIPNESLGALFALVRFFTCVCSIVLGQTATMFKVFEALFAPVRFFCQVCLNVVGQVSMLIKSCMTVLALVDMHTSQTELLTQEYSWRGGTFE</sequence>
<dbReference type="AlphaFoldDB" id="A0A147BTS9"/>
<proteinExistence type="predicted"/>
<dbReference type="GO" id="GO:0003677">
    <property type="term" value="F:DNA binding"/>
    <property type="evidence" value="ECO:0007669"/>
    <property type="project" value="UniProtKB-KW"/>
</dbReference>
<dbReference type="PANTHER" id="PTHR33426:SF36">
    <property type="entry name" value="C2H2-TYPE DOMAIN-CONTAINING PROTEIN"/>
    <property type="match status" value="1"/>
</dbReference>